<evidence type="ECO:0000256" key="7">
    <source>
        <dbReference type="SAM" id="MobiDB-lite"/>
    </source>
</evidence>
<evidence type="ECO:0000313" key="9">
    <source>
        <dbReference type="EMBL" id="KAK0534837.1"/>
    </source>
</evidence>
<comment type="subcellular location">
    <subcellularLocation>
        <location evidence="1">Mitochondrion inner membrane</location>
    </subcellularLocation>
</comment>
<evidence type="ECO:0000256" key="2">
    <source>
        <dbReference type="ARBA" id="ARBA00009597"/>
    </source>
</evidence>
<evidence type="ECO:0000256" key="6">
    <source>
        <dbReference type="ARBA" id="ARBA00023136"/>
    </source>
</evidence>
<feature type="region of interest" description="Disordered" evidence="7">
    <location>
        <begin position="114"/>
        <end position="157"/>
    </location>
</feature>
<dbReference type="InterPro" id="IPR032710">
    <property type="entry name" value="NTF2-like_dom_sf"/>
</dbReference>
<keyword evidence="4" id="KW-0809">Transit peptide</keyword>
<proteinExistence type="inferred from homology"/>
<dbReference type="InterPro" id="IPR039544">
    <property type="entry name" value="Tim44-like"/>
</dbReference>
<dbReference type="SMART" id="SM00978">
    <property type="entry name" value="Tim44"/>
    <property type="match status" value="1"/>
</dbReference>
<dbReference type="InterPro" id="IPR007379">
    <property type="entry name" value="Tim44-like_dom"/>
</dbReference>
<protein>
    <submittedName>
        <fullName evidence="9">Protein translocase subunit</fullName>
    </submittedName>
</protein>
<feature type="compositionally biased region" description="Pro residues" evidence="7">
    <location>
        <begin position="390"/>
        <end position="414"/>
    </location>
</feature>
<feature type="compositionally biased region" description="Basic and acidic residues" evidence="7">
    <location>
        <begin position="121"/>
        <end position="143"/>
    </location>
</feature>
<feature type="region of interest" description="Disordered" evidence="7">
    <location>
        <begin position="631"/>
        <end position="682"/>
    </location>
</feature>
<dbReference type="AlphaFoldDB" id="A0AAN6GFU7"/>
<feature type="compositionally biased region" description="Low complexity" evidence="7">
    <location>
        <begin position="636"/>
        <end position="647"/>
    </location>
</feature>
<gene>
    <name evidence="9" type="primary">TIM44</name>
    <name evidence="9" type="ORF">OC842_002506</name>
</gene>
<feature type="compositionally biased region" description="Gly residues" evidence="7">
    <location>
        <begin position="144"/>
        <end position="155"/>
    </location>
</feature>
<dbReference type="SUPFAM" id="SSF54427">
    <property type="entry name" value="NTF2-like"/>
    <property type="match status" value="1"/>
</dbReference>
<comment type="caution">
    <text evidence="9">The sequence shown here is derived from an EMBL/GenBank/DDBJ whole genome shotgun (WGS) entry which is preliminary data.</text>
</comment>
<evidence type="ECO:0000259" key="8">
    <source>
        <dbReference type="SMART" id="SM00978"/>
    </source>
</evidence>
<evidence type="ECO:0000256" key="3">
    <source>
        <dbReference type="ARBA" id="ARBA00022792"/>
    </source>
</evidence>
<dbReference type="Proteomes" id="UP001176521">
    <property type="component" value="Unassembled WGS sequence"/>
</dbReference>
<keyword evidence="10" id="KW-1185">Reference proteome</keyword>
<dbReference type="GO" id="GO:0005743">
    <property type="term" value="C:mitochondrial inner membrane"/>
    <property type="evidence" value="ECO:0007669"/>
    <property type="project" value="UniProtKB-SubCell"/>
</dbReference>
<accession>A0AAN6GFU7</accession>
<dbReference type="EMBL" id="JAPDMQ010000108">
    <property type="protein sequence ID" value="KAK0534837.1"/>
    <property type="molecule type" value="Genomic_DNA"/>
</dbReference>
<feature type="domain" description="Tim44-like" evidence="8">
    <location>
        <begin position="497"/>
        <end position="720"/>
    </location>
</feature>
<sequence length="727" mass="77834">MAARAASTVAAARRVIQAASTAGASASSSSSSSATTAAAAAGAASSSSSVLLTRRRPLPLRAALSPSASHLTHFHSASALHSLSSRSRSAVARRAGAAPPAAFTLSRHFSSARPVLQEQQQKPEDSKQEDSKKAKDEQKKKDGGGGGGGGGGGDGIIRSPFQAFVDTLRTELQKSREMQEGMTALQGEVGKAQDSETMRAAREYYERAMLRVSLQENPRLRAAAERLRKDGGKVSDAVAATLRQMEESELIKGLSNTSSWLARQLADSTAPIRQTEAYRTFSETILEALDDGASSIRIYASKDEDAKTLRARKRAVRLQKIGRAPPAVPDVEDDKYWVERDRIKALRQAEQLAEEIRAAAEAAAETGEETPTSAEGQDASGAATASESPSPSPAPAPATPEEPLEKAPPPPPPSGFALSDPLVARVNPKAGSALVAVEGSASDDAPSTWSRIKAALPFQDQIESMKEKYGESENPVIERVRSWNDSIRSWLLDENETAAAIRLLRRVEPSFTMDAFQRQLREYIAPELVDAMHSANRVILKQWCSERTYSVVFAQIEPILKEPGAKMHGNLLDLRSVDVVQGKLLDATEAIETGGKMPVLVVRWETTELLYFTSSNPKRIAEHQAAEAAKRKARLAKSSAAKKPAAAGGDGEAEKVAASTKSKESAQTPAAAPEDAPKEVIISGSKDRAESCVYVAVLMRDEKDTDNVVTGGWKVIELIRRSEGAFL</sequence>
<evidence type="ECO:0000256" key="4">
    <source>
        <dbReference type="ARBA" id="ARBA00022946"/>
    </source>
</evidence>
<feature type="region of interest" description="Disordered" evidence="7">
    <location>
        <begin position="357"/>
        <end position="420"/>
    </location>
</feature>
<evidence type="ECO:0000256" key="1">
    <source>
        <dbReference type="ARBA" id="ARBA00004273"/>
    </source>
</evidence>
<keyword evidence="3" id="KW-0999">Mitochondrion inner membrane</keyword>
<dbReference type="GO" id="GO:0051087">
    <property type="term" value="F:protein-folding chaperone binding"/>
    <property type="evidence" value="ECO:0007669"/>
    <property type="project" value="TreeGrafter"/>
</dbReference>
<keyword evidence="5" id="KW-0496">Mitochondrion</keyword>
<dbReference type="PANTHER" id="PTHR10721:SF1">
    <property type="entry name" value="MITOCHONDRIAL IMPORT INNER MEMBRANE TRANSLOCASE SUBUNIT TIM44"/>
    <property type="match status" value="1"/>
</dbReference>
<keyword evidence="6" id="KW-0472">Membrane</keyword>
<reference evidence="9" key="1">
    <citation type="journal article" date="2023" name="PhytoFront">
        <title>Draft Genome Resources of Seven Strains of Tilletia horrida, Causal Agent of Kernel Smut of Rice.</title>
        <authorList>
            <person name="Khanal S."/>
            <person name="Antony Babu S."/>
            <person name="Zhou X.G."/>
        </authorList>
    </citation>
    <scope>NUCLEOTIDE SEQUENCE</scope>
    <source>
        <strain evidence="9">TX3</strain>
    </source>
</reference>
<dbReference type="Gene3D" id="3.10.450.240">
    <property type="match status" value="1"/>
</dbReference>
<name>A0AAN6GFU7_9BASI</name>
<organism evidence="9 10">
    <name type="scientific">Tilletia horrida</name>
    <dbReference type="NCBI Taxonomy" id="155126"/>
    <lineage>
        <taxon>Eukaryota</taxon>
        <taxon>Fungi</taxon>
        <taxon>Dikarya</taxon>
        <taxon>Basidiomycota</taxon>
        <taxon>Ustilaginomycotina</taxon>
        <taxon>Exobasidiomycetes</taxon>
        <taxon>Tilletiales</taxon>
        <taxon>Tilletiaceae</taxon>
        <taxon>Tilletia</taxon>
    </lineage>
</organism>
<dbReference type="GO" id="GO:0030150">
    <property type="term" value="P:protein import into mitochondrial matrix"/>
    <property type="evidence" value="ECO:0007669"/>
    <property type="project" value="TreeGrafter"/>
</dbReference>
<feature type="compositionally biased region" description="Low complexity" evidence="7">
    <location>
        <begin position="359"/>
        <end position="389"/>
    </location>
</feature>
<dbReference type="Pfam" id="PF04280">
    <property type="entry name" value="Tim44"/>
    <property type="match status" value="1"/>
</dbReference>
<dbReference type="PANTHER" id="PTHR10721">
    <property type="entry name" value="MITOCHONDRIAL IMPORT INNER MEMBRANE TRANSLOCASE SUBUNIT TIM44"/>
    <property type="match status" value="1"/>
</dbReference>
<comment type="similarity">
    <text evidence="2">Belongs to the Tim44 family.</text>
</comment>
<evidence type="ECO:0000256" key="5">
    <source>
        <dbReference type="ARBA" id="ARBA00023128"/>
    </source>
</evidence>
<evidence type="ECO:0000313" key="10">
    <source>
        <dbReference type="Proteomes" id="UP001176521"/>
    </source>
</evidence>